<evidence type="ECO:0000256" key="1">
    <source>
        <dbReference type="ARBA" id="ARBA00004141"/>
    </source>
</evidence>
<dbReference type="Gene3D" id="1.20.1250.20">
    <property type="entry name" value="MFS general substrate transporter like domains"/>
    <property type="match status" value="2"/>
</dbReference>
<evidence type="ECO:0000313" key="7">
    <source>
        <dbReference type="Proteomes" id="UP000242146"/>
    </source>
</evidence>
<comment type="subcellular location">
    <subcellularLocation>
        <location evidence="1">Membrane</location>
        <topology evidence="1">Multi-pass membrane protein</topology>
    </subcellularLocation>
</comment>
<keyword evidence="4 5" id="KW-0472">Membrane</keyword>
<evidence type="ECO:0000313" key="6">
    <source>
        <dbReference type="EMBL" id="ORX62972.1"/>
    </source>
</evidence>
<comment type="caution">
    <text evidence="6">The sequence shown here is derived from an EMBL/GenBank/DDBJ whole genome shotgun (WGS) entry which is preliminary data.</text>
</comment>
<proteinExistence type="predicted"/>
<dbReference type="InterPro" id="IPR051617">
    <property type="entry name" value="UNC-93-like_regulator"/>
</dbReference>
<organism evidence="6 7">
    <name type="scientific">Hesseltinella vesiculosa</name>
    <dbReference type="NCBI Taxonomy" id="101127"/>
    <lineage>
        <taxon>Eukaryota</taxon>
        <taxon>Fungi</taxon>
        <taxon>Fungi incertae sedis</taxon>
        <taxon>Mucoromycota</taxon>
        <taxon>Mucoromycotina</taxon>
        <taxon>Mucoromycetes</taxon>
        <taxon>Mucorales</taxon>
        <taxon>Cunninghamellaceae</taxon>
        <taxon>Hesseltinella</taxon>
    </lineage>
</organism>
<name>A0A1X2GY76_9FUNG</name>
<evidence type="ECO:0000256" key="2">
    <source>
        <dbReference type="ARBA" id="ARBA00022692"/>
    </source>
</evidence>
<feature type="transmembrane region" description="Helical" evidence="5">
    <location>
        <begin position="312"/>
        <end position="336"/>
    </location>
</feature>
<dbReference type="EMBL" id="MCGT01000001">
    <property type="protein sequence ID" value="ORX62972.1"/>
    <property type="molecule type" value="Genomic_DNA"/>
</dbReference>
<dbReference type="Proteomes" id="UP000242146">
    <property type="component" value="Unassembled WGS sequence"/>
</dbReference>
<feature type="transmembrane region" description="Helical" evidence="5">
    <location>
        <begin position="70"/>
        <end position="93"/>
    </location>
</feature>
<reference evidence="6 7" key="1">
    <citation type="submission" date="2016-07" db="EMBL/GenBank/DDBJ databases">
        <title>Pervasive Adenine N6-methylation of Active Genes in Fungi.</title>
        <authorList>
            <consortium name="DOE Joint Genome Institute"/>
            <person name="Mondo S.J."/>
            <person name="Dannebaum R.O."/>
            <person name="Kuo R.C."/>
            <person name="Labutti K."/>
            <person name="Haridas S."/>
            <person name="Kuo A."/>
            <person name="Salamov A."/>
            <person name="Ahrendt S.R."/>
            <person name="Lipzen A."/>
            <person name="Sullivan W."/>
            <person name="Andreopoulos W.B."/>
            <person name="Clum A."/>
            <person name="Lindquist E."/>
            <person name="Daum C."/>
            <person name="Ramamoorthy G.K."/>
            <person name="Gryganskyi A."/>
            <person name="Culley D."/>
            <person name="Magnuson J.K."/>
            <person name="James T.Y."/>
            <person name="O'Malley M.A."/>
            <person name="Stajich J.E."/>
            <person name="Spatafora J.W."/>
            <person name="Visel A."/>
            <person name="Grigoriev I.V."/>
        </authorList>
    </citation>
    <scope>NUCLEOTIDE SEQUENCE [LARGE SCALE GENOMIC DNA]</scope>
    <source>
        <strain evidence="6 7">NRRL 3301</strain>
    </source>
</reference>
<dbReference type="SUPFAM" id="SSF103473">
    <property type="entry name" value="MFS general substrate transporter"/>
    <property type="match status" value="1"/>
</dbReference>
<keyword evidence="3 5" id="KW-1133">Transmembrane helix</keyword>
<dbReference type="Pfam" id="PF07690">
    <property type="entry name" value="MFS_1"/>
    <property type="match status" value="1"/>
</dbReference>
<protein>
    <submittedName>
        <fullName evidence="6">MFS general substrate transporter</fullName>
    </submittedName>
</protein>
<sequence length="435" mass="47610">MYNALTGMGGGGTADTFFVNEGNTALSVTFTVCSLLGAPIYNIFGHWVLLPAGLCYVLYTGSFLTPNGGFTIAAAAILGIGAGFLWTAQAGIMMSYPSEDQKGRAFGIFWMVFNLGATMGGAILLGLNYNSTGGENRVTLGTYIGFMVIMAFGALLALTLAHPSKVLRGDGARVSLHKYSNVRREAWEVFKLFTDWRMLILIPLFIGSNWFYTYQFQVFNGGGYFDIRGRALNNFLYWLFQIFGGGFIGWLCDRQFLGKRRQRAFVVNTFVLCVCVALWAGATAFQRRFDNASILIIKADPTLQMTVGSPGYGGICFLYAMFGFMDSIYQGFAYWLMGTLTNDTERAARYGGFYKTIQNIGGAAASQVAANNTNFMTQLIIVFVINVVGLLLSFVVCWTVPDTTVEEIDNLEGVEGKETVVGGHLENDPVEKVEA</sequence>
<feature type="transmembrane region" description="Helical" evidence="5">
    <location>
        <begin position="379"/>
        <end position="401"/>
    </location>
</feature>
<evidence type="ECO:0000256" key="3">
    <source>
        <dbReference type="ARBA" id="ARBA00022989"/>
    </source>
</evidence>
<evidence type="ECO:0000256" key="4">
    <source>
        <dbReference type="ARBA" id="ARBA00023136"/>
    </source>
</evidence>
<dbReference type="AlphaFoldDB" id="A0A1X2GY76"/>
<evidence type="ECO:0000256" key="5">
    <source>
        <dbReference type="SAM" id="Phobius"/>
    </source>
</evidence>
<dbReference type="PANTHER" id="PTHR23294">
    <property type="entry name" value="ET TRANSLATION PRODUCT-RELATED"/>
    <property type="match status" value="1"/>
</dbReference>
<dbReference type="PANTHER" id="PTHR23294:SF59">
    <property type="entry name" value="UNC93-LIKE PROTEIN C922.05C"/>
    <property type="match status" value="1"/>
</dbReference>
<dbReference type="InterPro" id="IPR036259">
    <property type="entry name" value="MFS_trans_sf"/>
</dbReference>
<feature type="transmembrane region" description="Helical" evidence="5">
    <location>
        <begin position="198"/>
        <end position="215"/>
    </location>
</feature>
<feature type="transmembrane region" description="Helical" evidence="5">
    <location>
        <begin position="105"/>
        <end position="128"/>
    </location>
</feature>
<dbReference type="OrthoDB" id="196103at2759"/>
<feature type="transmembrane region" description="Helical" evidence="5">
    <location>
        <begin position="235"/>
        <end position="252"/>
    </location>
</feature>
<keyword evidence="7" id="KW-1185">Reference proteome</keyword>
<dbReference type="GO" id="GO:0022857">
    <property type="term" value="F:transmembrane transporter activity"/>
    <property type="evidence" value="ECO:0007669"/>
    <property type="project" value="InterPro"/>
</dbReference>
<dbReference type="GO" id="GO:0016020">
    <property type="term" value="C:membrane"/>
    <property type="evidence" value="ECO:0007669"/>
    <property type="project" value="UniProtKB-SubCell"/>
</dbReference>
<keyword evidence="2 5" id="KW-0812">Transmembrane</keyword>
<feature type="transmembrane region" description="Helical" evidence="5">
    <location>
        <begin position="264"/>
        <end position="285"/>
    </location>
</feature>
<dbReference type="STRING" id="101127.A0A1X2GY76"/>
<dbReference type="InterPro" id="IPR011701">
    <property type="entry name" value="MFS"/>
</dbReference>
<feature type="transmembrane region" description="Helical" evidence="5">
    <location>
        <begin position="140"/>
        <end position="161"/>
    </location>
</feature>
<gene>
    <name evidence="6" type="ORF">DM01DRAFT_1297889</name>
</gene>
<accession>A0A1X2GY76</accession>